<accession>A0A6L2NHJ7</accession>
<comment type="caution">
    <text evidence="2">The sequence shown here is derived from an EMBL/GenBank/DDBJ whole genome shotgun (WGS) entry which is preliminary data.</text>
</comment>
<protein>
    <submittedName>
        <fullName evidence="2">Uncharacterized protein</fullName>
    </submittedName>
</protein>
<dbReference type="AlphaFoldDB" id="A0A6L2NHJ7"/>
<gene>
    <name evidence="2" type="ORF">Tci_057478</name>
</gene>
<sequence>MKPAHPLNLFHLTKPIATLAILKNPIGQRNMTKIENLFFFFFKLNPKLRFDFPYSVSLGNDPGSLRDKIICNLSKTPDLFQEPSQNCPKCGNPVDGHYCHGCALLRKKIKEDLFTYCEENGILQCLLDTSVPSNDNTNVVNALQEPFIVKQDPDGNSFTYDSTSNLVHDSLNDFNPPLQPPPHSCKFCRNDARYGHYCTPNKECSSCGAWYTKSCACSKRGFAGKFVRKTPNSSQRPPQVCAKCENPVDGHYCRHCTLLRKKLKEVWFKICDEQFFFQDFLNTYESSNDDSNVVNAPQEPIVFNQEPREDSSQSPPQIDHLCCFRCGDSLDGVFCRRCTCESFGNGAHIGYNYLPKVSVVSNPKPCHNQNDDELPQTLTNFHPTSYTGDANSSAHDSTPNFVNDSPNVFHPPLQTPTNSYEFCGNDAHYSYDCPPQVPCGSPHENFQCQQVIFYEPCCGNYEGNLIVFPFSKHQRFFLLAWDKVSETKNAVGNKQYKPEDVQELVCKLLNDVQNIHEDLAEYINIPSWNCPTFSSHDDDDDDENYTSPITPEEPENSLSMRDEHLDNIPATKLDEVIKSSVEYLVPTPSEYEGIPDNTCDVLFRDNSSPLDVSEDQFEEFFDSTDDYTSIDDDYFSIDNIDYIELSPPDSELVSLEEVKDDNLHEKLMNINLLIAKIKSLNDNPTPDHVLKSPIPVEDIDSFLEKSDTSLSYLDNYLPEFKTFSNHTEEMNSDSTTTHANYSLPKYDSFLFEIEPDQGELTSVVIMAEPQVHVPNVLTTHPTVMLDSDFIPSDNSLPEFEIFYFDIEEKNSGSTTIHADFSLSDLECFNFKLDLGELTSIVDSGIRENVLSATNVNLPPEDDHSPLFAYVVWIFLSFLTYPVVPPNLLSFGNKDTIFDPDISNYHFSSFMPSVSHRCETFMKFNVYPNHLNESPMEILSSTTFLKDQ</sequence>
<evidence type="ECO:0000313" key="2">
    <source>
        <dbReference type="EMBL" id="GEU85500.1"/>
    </source>
</evidence>
<evidence type="ECO:0000256" key="1">
    <source>
        <dbReference type="SAM" id="MobiDB-lite"/>
    </source>
</evidence>
<reference evidence="2" key="1">
    <citation type="journal article" date="2019" name="Sci. Rep.">
        <title>Draft genome of Tanacetum cinerariifolium, the natural source of mosquito coil.</title>
        <authorList>
            <person name="Yamashiro T."/>
            <person name="Shiraishi A."/>
            <person name="Satake H."/>
            <person name="Nakayama K."/>
        </authorList>
    </citation>
    <scope>NUCLEOTIDE SEQUENCE</scope>
</reference>
<name>A0A6L2NHJ7_TANCI</name>
<feature type="region of interest" description="Disordered" evidence="1">
    <location>
        <begin position="533"/>
        <end position="561"/>
    </location>
</feature>
<dbReference type="EMBL" id="BKCJ010009122">
    <property type="protein sequence ID" value="GEU85500.1"/>
    <property type="molecule type" value="Genomic_DNA"/>
</dbReference>
<proteinExistence type="predicted"/>
<organism evidence="2">
    <name type="scientific">Tanacetum cinerariifolium</name>
    <name type="common">Dalmatian daisy</name>
    <name type="synonym">Chrysanthemum cinerariifolium</name>
    <dbReference type="NCBI Taxonomy" id="118510"/>
    <lineage>
        <taxon>Eukaryota</taxon>
        <taxon>Viridiplantae</taxon>
        <taxon>Streptophyta</taxon>
        <taxon>Embryophyta</taxon>
        <taxon>Tracheophyta</taxon>
        <taxon>Spermatophyta</taxon>
        <taxon>Magnoliopsida</taxon>
        <taxon>eudicotyledons</taxon>
        <taxon>Gunneridae</taxon>
        <taxon>Pentapetalae</taxon>
        <taxon>asterids</taxon>
        <taxon>campanulids</taxon>
        <taxon>Asterales</taxon>
        <taxon>Asteraceae</taxon>
        <taxon>Asteroideae</taxon>
        <taxon>Anthemideae</taxon>
        <taxon>Anthemidinae</taxon>
        <taxon>Tanacetum</taxon>
    </lineage>
</organism>